<reference evidence="1 2" key="1">
    <citation type="journal article" date="2019" name="Environ. Microbiol.">
        <title>At the nexus of three kingdoms: the genome of the mycorrhizal fungus Gigaspora margarita provides insights into plant, endobacterial and fungal interactions.</title>
        <authorList>
            <person name="Venice F."/>
            <person name="Ghignone S."/>
            <person name="Salvioli di Fossalunga A."/>
            <person name="Amselem J."/>
            <person name="Novero M."/>
            <person name="Xianan X."/>
            <person name="Sedzielewska Toro K."/>
            <person name="Morin E."/>
            <person name="Lipzen A."/>
            <person name="Grigoriev I.V."/>
            <person name="Henrissat B."/>
            <person name="Martin F.M."/>
            <person name="Bonfante P."/>
        </authorList>
    </citation>
    <scope>NUCLEOTIDE SEQUENCE [LARGE SCALE GENOMIC DNA]</scope>
    <source>
        <strain evidence="1 2">BEG34</strain>
    </source>
</reference>
<organism evidence="1 2">
    <name type="scientific">Gigaspora margarita</name>
    <dbReference type="NCBI Taxonomy" id="4874"/>
    <lineage>
        <taxon>Eukaryota</taxon>
        <taxon>Fungi</taxon>
        <taxon>Fungi incertae sedis</taxon>
        <taxon>Mucoromycota</taxon>
        <taxon>Glomeromycotina</taxon>
        <taxon>Glomeromycetes</taxon>
        <taxon>Diversisporales</taxon>
        <taxon>Gigasporaceae</taxon>
        <taxon>Gigaspora</taxon>
    </lineage>
</organism>
<accession>A0A8H4AAR4</accession>
<dbReference type="GO" id="GO:0004674">
    <property type="term" value="F:protein serine/threonine kinase activity"/>
    <property type="evidence" value="ECO:0007669"/>
    <property type="project" value="UniProtKB-KW"/>
</dbReference>
<keyword evidence="1" id="KW-0418">Kinase</keyword>
<keyword evidence="1" id="KW-0723">Serine/threonine-protein kinase</keyword>
<evidence type="ECO:0000313" key="1">
    <source>
        <dbReference type="EMBL" id="KAF0468060.1"/>
    </source>
</evidence>
<name>A0A8H4AAR4_GIGMA</name>
<keyword evidence="1" id="KW-0808">Transferase</keyword>
<dbReference type="AlphaFoldDB" id="A0A8H4AAR4"/>
<sequence length="223" mass="25790">MSSNSDDEIRFGKCDSCDKALTDDNWCRNCSAKRFKEKFDKWTSGNEVIDKFIRQIQLKAISHHKVLEWIPFEDIPNEDEGERIEHIADGGHGSVYKAKWKLGPIVYYDNDNQEWHRAGKTDIVLKSINALNDTNNIPDKFFEEIEAQMTSFVEFGYIIRQKDHEIWSEIESIEKNMYFDIAPEKASLDYKTLASYTSQLITVSQEIASDTSKRISVSSIQDS</sequence>
<dbReference type="EMBL" id="WTPW01000946">
    <property type="protein sequence ID" value="KAF0468060.1"/>
    <property type="molecule type" value="Genomic_DNA"/>
</dbReference>
<evidence type="ECO:0000313" key="2">
    <source>
        <dbReference type="Proteomes" id="UP000439903"/>
    </source>
</evidence>
<gene>
    <name evidence="1" type="ORF">F8M41_025870</name>
</gene>
<comment type="caution">
    <text evidence="1">The sequence shown here is derived from an EMBL/GenBank/DDBJ whole genome shotgun (WGS) entry which is preliminary data.</text>
</comment>
<proteinExistence type="predicted"/>
<keyword evidence="2" id="KW-1185">Reference proteome</keyword>
<dbReference type="Proteomes" id="UP000439903">
    <property type="component" value="Unassembled WGS sequence"/>
</dbReference>
<dbReference type="OrthoDB" id="2434671at2759"/>
<protein>
    <submittedName>
        <fullName evidence="1">Serine/threonine protein kinase</fullName>
    </submittedName>
</protein>